<dbReference type="AlphaFoldDB" id="A0A2P2Q153"/>
<name>A0A2P2Q153_RHIMU</name>
<sequence>MVDQFCTQKIAQRIDLRKLKRSRTYSTRNPISTVQK</sequence>
<reference evidence="1" key="1">
    <citation type="submission" date="2018-02" db="EMBL/GenBank/DDBJ databases">
        <title>Rhizophora mucronata_Transcriptome.</title>
        <authorList>
            <person name="Meera S.P."/>
            <person name="Sreeshan A."/>
            <person name="Augustine A."/>
        </authorList>
    </citation>
    <scope>NUCLEOTIDE SEQUENCE</scope>
    <source>
        <tissue evidence="1">Leaf</tissue>
    </source>
</reference>
<proteinExistence type="predicted"/>
<dbReference type="EMBL" id="GGEC01080188">
    <property type="protein sequence ID" value="MBX60672.1"/>
    <property type="molecule type" value="Transcribed_RNA"/>
</dbReference>
<protein>
    <submittedName>
        <fullName evidence="1">Uncharacterized protein</fullName>
    </submittedName>
</protein>
<accession>A0A2P2Q153</accession>
<organism evidence="1">
    <name type="scientific">Rhizophora mucronata</name>
    <name type="common">Asiatic mangrove</name>
    <dbReference type="NCBI Taxonomy" id="61149"/>
    <lineage>
        <taxon>Eukaryota</taxon>
        <taxon>Viridiplantae</taxon>
        <taxon>Streptophyta</taxon>
        <taxon>Embryophyta</taxon>
        <taxon>Tracheophyta</taxon>
        <taxon>Spermatophyta</taxon>
        <taxon>Magnoliopsida</taxon>
        <taxon>eudicotyledons</taxon>
        <taxon>Gunneridae</taxon>
        <taxon>Pentapetalae</taxon>
        <taxon>rosids</taxon>
        <taxon>fabids</taxon>
        <taxon>Malpighiales</taxon>
        <taxon>Rhizophoraceae</taxon>
        <taxon>Rhizophora</taxon>
    </lineage>
</organism>
<evidence type="ECO:0000313" key="1">
    <source>
        <dbReference type="EMBL" id="MBX60672.1"/>
    </source>
</evidence>